<evidence type="ECO:0000256" key="1">
    <source>
        <dbReference type="SAM" id="Coils"/>
    </source>
</evidence>
<dbReference type="RefSeq" id="XP_007514364.1">
    <property type="nucleotide sequence ID" value="XM_007514302.1"/>
</dbReference>
<feature type="compositionally biased region" description="Polar residues" evidence="2">
    <location>
        <begin position="9"/>
        <end position="27"/>
    </location>
</feature>
<dbReference type="GO" id="GO:0005694">
    <property type="term" value="C:chromosome"/>
    <property type="evidence" value="ECO:0007669"/>
    <property type="project" value="TreeGrafter"/>
</dbReference>
<dbReference type="STRING" id="41875.K8ECT8"/>
<dbReference type="EMBL" id="FO082276">
    <property type="protein sequence ID" value="CCO15801.1"/>
    <property type="molecule type" value="Genomic_DNA"/>
</dbReference>
<gene>
    <name evidence="3" type="ORF">Bathy03g04500</name>
</gene>
<dbReference type="InterPro" id="IPR049408">
    <property type="entry name" value="UVSSA_N_a-solenoid_rpt"/>
</dbReference>
<feature type="region of interest" description="Disordered" evidence="2">
    <location>
        <begin position="289"/>
        <end position="345"/>
    </location>
</feature>
<evidence type="ECO:0000256" key="2">
    <source>
        <dbReference type="SAM" id="MobiDB-lite"/>
    </source>
</evidence>
<dbReference type="OrthoDB" id="514381at2759"/>
<dbReference type="GeneID" id="19016987"/>
<dbReference type="KEGG" id="bpg:Bathy03g04500"/>
<protein>
    <submittedName>
        <fullName evidence="3">Uncharacterized protein</fullName>
    </submittedName>
</protein>
<keyword evidence="4" id="KW-1185">Reference proteome</keyword>
<reference evidence="3" key="1">
    <citation type="submission" date="2011-10" db="EMBL/GenBank/DDBJ databases">
        <authorList>
            <person name="Genoscope - CEA"/>
        </authorList>
    </citation>
    <scope>NUCLEOTIDE SEQUENCE [LARGE SCALE GENOMIC DNA]</scope>
    <source>
        <strain evidence="3">RCC 1105</strain>
    </source>
</reference>
<feature type="compositionally biased region" description="Basic and acidic residues" evidence="2">
    <location>
        <begin position="312"/>
        <end position="342"/>
    </location>
</feature>
<dbReference type="GO" id="GO:0000993">
    <property type="term" value="F:RNA polymerase II complex binding"/>
    <property type="evidence" value="ECO:0007669"/>
    <property type="project" value="TreeGrafter"/>
</dbReference>
<accession>K8ECT8</accession>
<feature type="compositionally biased region" description="Basic residues" evidence="2">
    <location>
        <begin position="584"/>
        <end position="595"/>
    </location>
</feature>
<dbReference type="GO" id="GO:0009411">
    <property type="term" value="P:response to UV"/>
    <property type="evidence" value="ECO:0007669"/>
    <property type="project" value="InterPro"/>
</dbReference>
<feature type="region of interest" description="Disordered" evidence="2">
    <location>
        <begin position="435"/>
        <end position="462"/>
    </location>
</feature>
<organism evidence="3 4">
    <name type="scientific">Bathycoccus prasinos</name>
    <dbReference type="NCBI Taxonomy" id="41875"/>
    <lineage>
        <taxon>Eukaryota</taxon>
        <taxon>Viridiplantae</taxon>
        <taxon>Chlorophyta</taxon>
        <taxon>Mamiellophyceae</taxon>
        <taxon>Mamiellales</taxon>
        <taxon>Bathycoccaceae</taxon>
        <taxon>Bathycoccus</taxon>
    </lineage>
</organism>
<dbReference type="PANTHER" id="PTHR28670:SF1">
    <property type="entry name" value="UV-STIMULATED SCAFFOLD PROTEIN A"/>
    <property type="match status" value="1"/>
</dbReference>
<feature type="region of interest" description="Disordered" evidence="2">
    <location>
        <begin position="1"/>
        <end position="36"/>
    </location>
</feature>
<feature type="compositionally biased region" description="Acidic residues" evidence="2">
    <location>
        <begin position="296"/>
        <end position="311"/>
    </location>
</feature>
<feature type="coiled-coil region" evidence="1">
    <location>
        <begin position="230"/>
        <end position="257"/>
    </location>
</feature>
<dbReference type="Pfam" id="PF20867">
    <property type="entry name" value="UVSSA_N"/>
    <property type="match status" value="1"/>
</dbReference>
<dbReference type="InterPro" id="IPR018610">
    <property type="entry name" value="UVSSA"/>
</dbReference>
<dbReference type="GO" id="GO:0006283">
    <property type="term" value="P:transcription-coupled nucleotide-excision repair"/>
    <property type="evidence" value="ECO:0007669"/>
    <property type="project" value="TreeGrafter"/>
</dbReference>
<keyword evidence="1" id="KW-0175">Coiled coil</keyword>
<proteinExistence type="predicted"/>
<feature type="region of interest" description="Disordered" evidence="2">
    <location>
        <begin position="564"/>
        <end position="595"/>
    </location>
</feature>
<dbReference type="Proteomes" id="UP000198341">
    <property type="component" value="Chromosome 3"/>
</dbReference>
<dbReference type="PANTHER" id="PTHR28670">
    <property type="entry name" value="UV-STIMULATED SCAFFOLD PROTEIN A"/>
    <property type="match status" value="1"/>
</dbReference>
<dbReference type="AlphaFoldDB" id="K8ECT8"/>
<sequence length="595" mass="67915">MRPTTTTTAPFPSSSGGENVMKTTASSLGDDDDKREENVDLFPVVTKQVRAACRYSSTADARDANNRNENQLLISASNVDELISSDEKFLVLKRTLKHSDERVLKHSHDLMFETYLRDKRNIETRMKTCGIIRKLSVQSKLFRELTMERLNEFLRFGLGVGTCGRNGAKRSAMLSETNLPGNDKAKKETLRQIGYETLEKWGVKFGAQFPQIEIAKRFVTENLGDEAPEVKAKKAKEEEARREREVQERLLQKWEEVKNDVPSLVEDSHEVVFGAKACFEILFGASTGKGNNKLENDEDEETEWEDVEDEEHANLDGHKNDDASTPKKKNENNDKNYDHNNADDNDNGIYLCETEDNAAVLEDLRGFYVSARLQLLPKFSSHLAFLGRFTNHSLQDERARCINKLGEVKKKIVDIIERCDALNLIPLEKRKQLKQVASGNENCKEEEEEEEGEENPIVQSGLMPNLQGENALRQSSNINELLERAHRRRRRAYQPPPKRQNVSALAVERAAKTVVAQEVRDHNEEMLAIAGTRAEMGICEENAEQILEQERLATRLQEEEVREYKETKKRKKGSVKDRITQKLRMLKRSNRAGGR</sequence>
<evidence type="ECO:0000313" key="3">
    <source>
        <dbReference type="EMBL" id="CCO15801.1"/>
    </source>
</evidence>
<name>K8ECT8_9CHLO</name>
<feature type="compositionally biased region" description="Acidic residues" evidence="2">
    <location>
        <begin position="444"/>
        <end position="454"/>
    </location>
</feature>
<evidence type="ECO:0000313" key="4">
    <source>
        <dbReference type="Proteomes" id="UP000198341"/>
    </source>
</evidence>
<dbReference type="eggNOG" id="KOG2374">
    <property type="taxonomic scope" value="Eukaryota"/>
</dbReference>